<dbReference type="SMART" id="SM00862">
    <property type="entry name" value="Trans_reg_C"/>
    <property type="match status" value="1"/>
</dbReference>
<dbReference type="CDD" id="cd17574">
    <property type="entry name" value="REC_OmpR"/>
    <property type="match status" value="1"/>
</dbReference>
<dbReference type="InterPro" id="IPR011006">
    <property type="entry name" value="CheY-like_superfamily"/>
</dbReference>
<evidence type="ECO:0000256" key="2">
    <source>
        <dbReference type="ARBA" id="ARBA00023012"/>
    </source>
</evidence>
<keyword evidence="2" id="KW-0902">Two-component regulatory system</keyword>
<evidence type="ECO:0000256" key="4">
    <source>
        <dbReference type="ARBA" id="ARBA00023125"/>
    </source>
</evidence>
<dbReference type="SUPFAM" id="SSF52172">
    <property type="entry name" value="CheY-like"/>
    <property type="match status" value="1"/>
</dbReference>
<dbReference type="AlphaFoldDB" id="A0A0S7C632"/>
<dbReference type="Proteomes" id="UP000053091">
    <property type="component" value="Unassembled WGS sequence"/>
</dbReference>
<evidence type="ECO:0000256" key="5">
    <source>
        <dbReference type="ARBA" id="ARBA00023163"/>
    </source>
</evidence>
<dbReference type="PANTHER" id="PTHR48111:SF40">
    <property type="entry name" value="PHOSPHATE REGULON TRANSCRIPTIONAL REGULATORY PROTEIN PHOB"/>
    <property type="match status" value="1"/>
</dbReference>
<evidence type="ECO:0000256" key="7">
    <source>
        <dbReference type="PROSITE-ProRule" id="PRU01091"/>
    </source>
</evidence>
<keyword evidence="5" id="KW-0804">Transcription</keyword>
<dbReference type="SMART" id="SM00448">
    <property type="entry name" value="REC"/>
    <property type="match status" value="1"/>
</dbReference>
<dbReference type="CDD" id="cd00383">
    <property type="entry name" value="trans_reg_C"/>
    <property type="match status" value="1"/>
</dbReference>
<evidence type="ECO:0000313" key="11">
    <source>
        <dbReference type="Proteomes" id="UP000053091"/>
    </source>
</evidence>
<dbReference type="GO" id="GO:0000156">
    <property type="term" value="F:phosphorelay response regulator activity"/>
    <property type="evidence" value="ECO:0007669"/>
    <property type="project" value="TreeGrafter"/>
</dbReference>
<evidence type="ECO:0000259" key="8">
    <source>
        <dbReference type="PROSITE" id="PS50110"/>
    </source>
</evidence>
<keyword evidence="11" id="KW-1185">Reference proteome</keyword>
<dbReference type="GO" id="GO:0032993">
    <property type="term" value="C:protein-DNA complex"/>
    <property type="evidence" value="ECO:0007669"/>
    <property type="project" value="TreeGrafter"/>
</dbReference>
<evidence type="ECO:0000313" key="10">
    <source>
        <dbReference type="EMBL" id="GAP44633.1"/>
    </source>
</evidence>
<dbReference type="Gene3D" id="1.10.10.10">
    <property type="entry name" value="Winged helix-like DNA-binding domain superfamily/Winged helix DNA-binding domain"/>
    <property type="match status" value="1"/>
</dbReference>
<evidence type="ECO:0000256" key="1">
    <source>
        <dbReference type="ARBA" id="ARBA00022553"/>
    </source>
</evidence>
<evidence type="ECO:0000256" key="6">
    <source>
        <dbReference type="PROSITE-ProRule" id="PRU00169"/>
    </source>
</evidence>
<dbReference type="FunFam" id="3.40.50.2300:FF:000001">
    <property type="entry name" value="DNA-binding response regulator PhoB"/>
    <property type="match status" value="1"/>
</dbReference>
<feature type="domain" description="Response regulatory" evidence="8">
    <location>
        <begin position="7"/>
        <end position="123"/>
    </location>
</feature>
<name>A0A0S7C632_9BACT</name>
<dbReference type="GO" id="GO:0006355">
    <property type="term" value="P:regulation of DNA-templated transcription"/>
    <property type="evidence" value="ECO:0007669"/>
    <property type="project" value="InterPro"/>
</dbReference>
<sequence>MDKPEAKILLVDDETDILEFLSYNLRKEGFEVHCARNGIEAVETARRVTPDLIILDIMMPGSDGYETCREIRAMPGLSETMIAFLSARGEDMSQVEGFEAGGDDYIRKPVRPRVFISRVRALLRRLPEKAKDDSKLVLEDLIIDKERYVVIRKGVETELSKKEFELLLLLTSRPNKVFTRDEIFAGVWGPDVIVGERTIDVHIRKIREKIGTGRIKTIKGVGYYFS</sequence>
<dbReference type="InterPro" id="IPR001867">
    <property type="entry name" value="OmpR/PhoB-type_DNA-bd"/>
</dbReference>
<dbReference type="PANTHER" id="PTHR48111">
    <property type="entry name" value="REGULATOR OF RPOS"/>
    <property type="match status" value="1"/>
</dbReference>
<keyword evidence="4 7" id="KW-0238">DNA-binding</keyword>
<dbReference type="Pfam" id="PF00072">
    <property type="entry name" value="Response_reg"/>
    <property type="match status" value="1"/>
</dbReference>
<feature type="DNA-binding region" description="OmpR/PhoB-type" evidence="7">
    <location>
        <begin position="133"/>
        <end position="226"/>
    </location>
</feature>
<dbReference type="GO" id="GO:0005829">
    <property type="term" value="C:cytosol"/>
    <property type="evidence" value="ECO:0007669"/>
    <property type="project" value="TreeGrafter"/>
</dbReference>
<dbReference type="GO" id="GO:0000976">
    <property type="term" value="F:transcription cis-regulatory region binding"/>
    <property type="evidence" value="ECO:0007669"/>
    <property type="project" value="TreeGrafter"/>
</dbReference>
<protein>
    <submittedName>
        <fullName evidence="10">DNA-binding response regulator, OmpR family, contains REC and winged-helix (WHTH) domain</fullName>
    </submittedName>
</protein>
<keyword evidence="1 6" id="KW-0597">Phosphoprotein</keyword>
<dbReference type="InterPro" id="IPR036388">
    <property type="entry name" value="WH-like_DNA-bd_sf"/>
</dbReference>
<gene>
    <name evidence="10" type="ORF">TBC1_12443</name>
</gene>
<organism evidence="10">
    <name type="scientific">Lentimicrobium saccharophilum</name>
    <dbReference type="NCBI Taxonomy" id="1678841"/>
    <lineage>
        <taxon>Bacteria</taxon>
        <taxon>Pseudomonadati</taxon>
        <taxon>Bacteroidota</taxon>
        <taxon>Bacteroidia</taxon>
        <taxon>Bacteroidales</taxon>
        <taxon>Lentimicrobiaceae</taxon>
        <taxon>Lentimicrobium</taxon>
    </lineage>
</organism>
<dbReference type="PROSITE" id="PS50110">
    <property type="entry name" value="RESPONSE_REGULATORY"/>
    <property type="match status" value="1"/>
</dbReference>
<dbReference type="PROSITE" id="PS51755">
    <property type="entry name" value="OMPR_PHOB"/>
    <property type="match status" value="1"/>
</dbReference>
<dbReference type="STRING" id="1678841.TBC1_12443"/>
<reference evidence="10" key="1">
    <citation type="journal article" date="2015" name="Genome Announc.">
        <title>Draft Genome Sequence of Bacteroidales Strain TBC1, a Novel Isolate from a Methanogenic Wastewater Treatment System.</title>
        <authorList>
            <person name="Tourlousse D.M."/>
            <person name="Matsuura N."/>
            <person name="Sun L."/>
            <person name="Toyonaga M."/>
            <person name="Kuroda K."/>
            <person name="Ohashi A."/>
            <person name="Cruz R."/>
            <person name="Yamaguchi T."/>
            <person name="Sekiguchi Y."/>
        </authorList>
    </citation>
    <scope>NUCLEOTIDE SEQUENCE [LARGE SCALE GENOMIC DNA]</scope>
    <source>
        <strain evidence="10">TBC1</strain>
    </source>
</reference>
<feature type="domain" description="OmpR/PhoB-type" evidence="9">
    <location>
        <begin position="133"/>
        <end position="226"/>
    </location>
</feature>
<proteinExistence type="predicted"/>
<dbReference type="InterPro" id="IPR016032">
    <property type="entry name" value="Sig_transdc_resp-reg_C-effctor"/>
</dbReference>
<dbReference type="InterPro" id="IPR001789">
    <property type="entry name" value="Sig_transdc_resp-reg_receiver"/>
</dbReference>
<dbReference type="RefSeq" id="WP_172668907.1">
    <property type="nucleotide sequence ID" value="NZ_DF968183.1"/>
</dbReference>
<evidence type="ECO:0000256" key="3">
    <source>
        <dbReference type="ARBA" id="ARBA00023015"/>
    </source>
</evidence>
<dbReference type="Gene3D" id="3.40.50.2300">
    <property type="match status" value="1"/>
</dbReference>
<keyword evidence="3" id="KW-0805">Transcription regulation</keyword>
<accession>A0A0S7C632</accession>
<evidence type="ECO:0000259" key="9">
    <source>
        <dbReference type="PROSITE" id="PS51755"/>
    </source>
</evidence>
<dbReference type="SUPFAM" id="SSF46894">
    <property type="entry name" value="C-terminal effector domain of the bipartite response regulators"/>
    <property type="match status" value="1"/>
</dbReference>
<dbReference type="EMBL" id="DF968183">
    <property type="protein sequence ID" value="GAP44633.1"/>
    <property type="molecule type" value="Genomic_DNA"/>
</dbReference>
<dbReference type="InterPro" id="IPR039420">
    <property type="entry name" value="WalR-like"/>
</dbReference>
<dbReference type="Pfam" id="PF00486">
    <property type="entry name" value="Trans_reg_C"/>
    <property type="match status" value="1"/>
</dbReference>
<feature type="modified residue" description="4-aspartylphosphate" evidence="6">
    <location>
        <position position="56"/>
    </location>
</feature>